<accession>A0ABQ1W6H6</accession>
<reference evidence="5" key="1">
    <citation type="journal article" date="2019" name="Int. J. Syst. Evol. Microbiol.">
        <title>The Global Catalogue of Microorganisms (GCM) 10K type strain sequencing project: providing services to taxonomists for standard genome sequencing and annotation.</title>
        <authorList>
            <consortium name="The Broad Institute Genomics Platform"/>
            <consortium name="The Broad Institute Genome Sequencing Center for Infectious Disease"/>
            <person name="Wu L."/>
            <person name="Ma J."/>
        </authorList>
    </citation>
    <scope>NUCLEOTIDE SEQUENCE [LARGE SCALE GENOMIC DNA]</scope>
    <source>
        <strain evidence="5">CGMCC 1.15420</strain>
    </source>
</reference>
<dbReference type="PANTHER" id="PTHR21666">
    <property type="entry name" value="PEPTIDASE-RELATED"/>
    <property type="match status" value="1"/>
</dbReference>
<dbReference type="CDD" id="cd12797">
    <property type="entry name" value="M23_peptidase"/>
    <property type="match status" value="1"/>
</dbReference>
<feature type="transmembrane region" description="Helical" evidence="2">
    <location>
        <begin position="21"/>
        <end position="47"/>
    </location>
</feature>
<dbReference type="PANTHER" id="PTHR21666:SF289">
    <property type="entry name" value="L-ALA--D-GLU ENDOPEPTIDASE"/>
    <property type="match status" value="1"/>
</dbReference>
<keyword evidence="2" id="KW-0472">Membrane</keyword>
<dbReference type="Gene3D" id="2.70.70.10">
    <property type="entry name" value="Glucose Permease (Domain IIA)"/>
    <property type="match status" value="1"/>
</dbReference>
<comment type="caution">
    <text evidence="4">The sequence shown here is derived from an EMBL/GenBank/DDBJ whole genome shotgun (WGS) entry which is preliminary data.</text>
</comment>
<evidence type="ECO:0000313" key="5">
    <source>
        <dbReference type="Proteomes" id="UP000608420"/>
    </source>
</evidence>
<keyword evidence="2" id="KW-1133">Transmembrane helix</keyword>
<evidence type="ECO:0000313" key="4">
    <source>
        <dbReference type="EMBL" id="GGG15220.1"/>
    </source>
</evidence>
<dbReference type="EMBL" id="BMIW01000041">
    <property type="protein sequence ID" value="GGG15220.1"/>
    <property type="molecule type" value="Genomic_DNA"/>
</dbReference>
<dbReference type="InterPro" id="IPR011055">
    <property type="entry name" value="Dup_hybrid_motif"/>
</dbReference>
<evidence type="ECO:0000256" key="2">
    <source>
        <dbReference type="SAM" id="Phobius"/>
    </source>
</evidence>
<sequence length="571" mass="63559">MDIEKILKQGGKLLLDKAVKAILKAILPYALAIGGIVLLLFLIYFMIFELPKQSVMGTLDTVKERTSGFFYGTKEETDEQLFDEYQSIADRWHEELTAEQEVQVQSYALNWQWLAQVDRSLNDPSFFNTFLDENVKEVVLKPEETFEEVRPKFTWKNSEIVTAKEVCLRNEDEEGEVTYKKSTVSERQPVLLLKKAETIQNDYVYTYASETTTETSPSPCGELTTTVTQDKLQRIEPMYSEDWEPLREILIAHGAKRVEDQDFLLEYWLSYLSDGDGEGNPLIGWSPVIGGLVWPTEGSKITSTFGSRVHPITGLIKLHAGVDIGVPIGTPVYAAKSGKVIFADFLGNAGNAIMIQHDGGMETRYYHLNKVKVESGQTVEAGEEIAESGNTGGSTGPHLHFEVRVNGEPVNPLVYFGYEESSDILTYRPLDIPVLLEWLGKRNSMLATKEILTMIDDAAKAQGVDPYLLIAITGAEQSFVPKSNKYADKIVKNPWNVFGSWKEGKGAELTTKDAAIIAAKTIVKLSKGKPSTVSPIAWLSDPENPNGVYATGSNWVKNVTSIYEQLSQLGD</sequence>
<keyword evidence="5" id="KW-1185">Reference proteome</keyword>
<keyword evidence="2" id="KW-0812">Transmembrane</keyword>
<protein>
    <recommendedName>
        <fullName evidence="3">M23ase beta-sheet core domain-containing protein</fullName>
    </recommendedName>
</protein>
<dbReference type="RefSeq" id="WP_120464974.1">
    <property type="nucleotide sequence ID" value="NZ_BMIW01000041.1"/>
</dbReference>
<dbReference type="SUPFAM" id="SSF51261">
    <property type="entry name" value="Duplicated hybrid motif"/>
    <property type="match status" value="1"/>
</dbReference>
<evidence type="ECO:0000256" key="1">
    <source>
        <dbReference type="ARBA" id="ARBA00022729"/>
    </source>
</evidence>
<gene>
    <name evidence="4" type="ORF">GCM10010913_41410</name>
</gene>
<dbReference type="Pfam" id="PF01551">
    <property type="entry name" value="Peptidase_M23"/>
    <property type="match status" value="1"/>
</dbReference>
<name>A0ABQ1W6H6_9BACL</name>
<dbReference type="InterPro" id="IPR016047">
    <property type="entry name" value="M23ase_b-sheet_dom"/>
</dbReference>
<dbReference type="Proteomes" id="UP000608420">
    <property type="component" value="Unassembled WGS sequence"/>
</dbReference>
<evidence type="ECO:0000259" key="3">
    <source>
        <dbReference type="Pfam" id="PF01551"/>
    </source>
</evidence>
<organism evidence="4 5">
    <name type="scientific">Paenibacillus aceti</name>
    <dbReference type="NCBI Taxonomy" id="1820010"/>
    <lineage>
        <taxon>Bacteria</taxon>
        <taxon>Bacillati</taxon>
        <taxon>Bacillota</taxon>
        <taxon>Bacilli</taxon>
        <taxon>Bacillales</taxon>
        <taxon>Paenibacillaceae</taxon>
        <taxon>Paenibacillus</taxon>
    </lineage>
</organism>
<keyword evidence="1" id="KW-0732">Signal</keyword>
<proteinExistence type="predicted"/>
<feature type="domain" description="M23ase beta-sheet core" evidence="3">
    <location>
        <begin position="318"/>
        <end position="412"/>
    </location>
</feature>
<dbReference type="InterPro" id="IPR050570">
    <property type="entry name" value="Cell_wall_metabolism_enzyme"/>
</dbReference>